<dbReference type="HOGENOM" id="CLU_2668791_0_0_5"/>
<proteinExistence type="predicted"/>
<dbReference type="STRING" id="442562.Rumeso_03598"/>
<name>A0A017HKE4_9RHOB</name>
<evidence type="ECO:0000313" key="2">
    <source>
        <dbReference type="Proteomes" id="UP000019666"/>
    </source>
</evidence>
<accession>A0A017HKE4</accession>
<dbReference type="Proteomes" id="UP000019666">
    <property type="component" value="Unassembled WGS sequence"/>
</dbReference>
<dbReference type="AlphaFoldDB" id="A0A017HKE4"/>
<dbReference type="RefSeq" id="WP_037281912.1">
    <property type="nucleotide sequence ID" value="NZ_KK088596.1"/>
</dbReference>
<protein>
    <submittedName>
        <fullName evidence="1">Uncharacterized protein</fullName>
    </submittedName>
</protein>
<comment type="caution">
    <text evidence="1">The sequence shown here is derived from an EMBL/GenBank/DDBJ whole genome shotgun (WGS) entry which is preliminary data.</text>
</comment>
<sequence length="75" mass="8371">MPKPKTIPFAPGLRAFEGTYDSIERRFRDFLLTTRLKTQGRVPEAFEDERADALDVGEALPQSATLPHDGADALR</sequence>
<reference evidence="1 2" key="1">
    <citation type="submission" date="2013-02" db="EMBL/GenBank/DDBJ databases">
        <authorList>
            <person name="Fiebig A."/>
            <person name="Goeker M."/>
            <person name="Klenk H.-P.P."/>
        </authorList>
    </citation>
    <scope>NUCLEOTIDE SEQUENCE [LARGE SCALE GENOMIC DNA]</scope>
    <source>
        <strain evidence="1 2">DSM 19309</strain>
    </source>
</reference>
<gene>
    <name evidence="1" type="ORF">Rumeso_03598</name>
</gene>
<organism evidence="1 2">
    <name type="scientific">Rubellimicrobium mesophilum DSM 19309</name>
    <dbReference type="NCBI Taxonomy" id="442562"/>
    <lineage>
        <taxon>Bacteria</taxon>
        <taxon>Pseudomonadati</taxon>
        <taxon>Pseudomonadota</taxon>
        <taxon>Alphaproteobacteria</taxon>
        <taxon>Rhodobacterales</taxon>
        <taxon>Roseobacteraceae</taxon>
        <taxon>Rubellimicrobium</taxon>
    </lineage>
</organism>
<keyword evidence="2" id="KW-1185">Reference proteome</keyword>
<evidence type="ECO:0000313" key="1">
    <source>
        <dbReference type="EMBL" id="EYD74831.1"/>
    </source>
</evidence>
<dbReference type="EMBL" id="AOSK01000103">
    <property type="protein sequence ID" value="EYD74831.1"/>
    <property type="molecule type" value="Genomic_DNA"/>
</dbReference>